<feature type="transmembrane region" description="Helical" evidence="6">
    <location>
        <begin position="250"/>
        <end position="272"/>
    </location>
</feature>
<proteinExistence type="predicted"/>
<dbReference type="EMBL" id="CP003630">
    <property type="protein sequence ID" value="AFZ18859.1"/>
    <property type="molecule type" value="Genomic_DNA"/>
</dbReference>
<feature type="domain" description="Major facilitator superfamily (MFS) profile" evidence="7">
    <location>
        <begin position="4"/>
        <end position="395"/>
    </location>
</feature>
<evidence type="ECO:0000259" key="7">
    <source>
        <dbReference type="PROSITE" id="PS50850"/>
    </source>
</evidence>
<dbReference type="PROSITE" id="PS50850">
    <property type="entry name" value="MFS"/>
    <property type="match status" value="1"/>
</dbReference>
<feature type="transmembrane region" description="Helical" evidence="6">
    <location>
        <begin position="306"/>
        <end position="330"/>
    </location>
</feature>
<sequence>MRNKLILLASLYISQYIPTTFFIQTVPVLMRQQNMSLGAIGFLGFLIIPSALKFLWSPLVDRYRLPKLGHYRGWIIVLQSLLIVTLLVTASLDVQTNITGLLVCMFLAFLFSSSQDIATDALAVNLLQPQERGIGNAIQSSGNFLGAIIGGGTALILLEKAGFQTTLLTMAIALLLCLVPTLFYQEHSISPVKSFTLKSYFQPFIRFFSRPNMGLWLLVVLLYMISENVSGTLIRPLLVDRGLSLSDIGWLLGVVSYVARIIAALIAGVLIAQWGRKRSLITFGVIANVAALLYILPAAGVASPSILYTVCILVSGLQSMAYTALLTAMMDRSNPTTAGTDYTTQISVAFVGVVATTILGGMVADAIGYTATLIIGVVVSLSSLLWIPKVYKDTVRT</sequence>
<name>K9WGE1_9CYAN</name>
<keyword evidence="5 6" id="KW-0472">Membrane</keyword>
<feature type="transmembrane region" description="Helical" evidence="6">
    <location>
        <begin position="98"/>
        <end position="119"/>
    </location>
</feature>
<evidence type="ECO:0000256" key="2">
    <source>
        <dbReference type="ARBA" id="ARBA00022448"/>
    </source>
</evidence>
<feature type="transmembrane region" description="Helical" evidence="6">
    <location>
        <begin position="366"/>
        <end position="387"/>
    </location>
</feature>
<dbReference type="InterPro" id="IPR020846">
    <property type="entry name" value="MFS_dom"/>
</dbReference>
<dbReference type="GO" id="GO:0022857">
    <property type="term" value="F:transmembrane transporter activity"/>
    <property type="evidence" value="ECO:0007669"/>
    <property type="project" value="InterPro"/>
</dbReference>
<feature type="transmembrane region" description="Helical" evidence="6">
    <location>
        <begin position="140"/>
        <end position="158"/>
    </location>
</feature>
<feature type="transmembrane region" description="Helical" evidence="6">
    <location>
        <begin position="38"/>
        <end position="59"/>
    </location>
</feature>
<dbReference type="Pfam" id="PF07690">
    <property type="entry name" value="MFS_1"/>
    <property type="match status" value="1"/>
</dbReference>
<dbReference type="Gene3D" id="1.20.1250.20">
    <property type="entry name" value="MFS general substrate transporter like domains"/>
    <property type="match status" value="2"/>
</dbReference>
<dbReference type="KEGG" id="mic:Mic7113_3109"/>
<dbReference type="GO" id="GO:0005886">
    <property type="term" value="C:plasma membrane"/>
    <property type="evidence" value="ECO:0007669"/>
    <property type="project" value="UniProtKB-SubCell"/>
</dbReference>
<dbReference type="PATRIC" id="fig|1173027.3.peg.3431"/>
<dbReference type="OrthoDB" id="9787815at2"/>
<dbReference type="Proteomes" id="UP000010471">
    <property type="component" value="Chromosome"/>
</dbReference>
<feature type="transmembrane region" description="Helical" evidence="6">
    <location>
        <begin position="279"/>
        <end position="300"/>
    </location>
</feature>
<dbReference type="InterPro" id="IPR011701">
    <property type="entry name" value="MFS"/>
</dbReference>
<dbReference type="HOGENOM" id="CLU_029352_4_2_3"/>
<feature type="transmembrane region" description="Helical" evidence="6">
    <location>
        <begin position="71"/>
        <end position="92"/>
    </location>
</feature>
<dbReference type="RefSeq" id="WP_015183006.1">
    <property type="nucleotide sequence ID" value="NC_019738.1"/>
</dbReference>
<dbReference type="PANTHER" id="PTHR12778">
    <property type="entry name" value="SOLUTE CARRIER FAMILY 33 ACETYL-COA TRANSPORTER -RELATED"/>
    <property type="match status" value="1"/>
</dbReference>
<accession>K9WGE1</accession>
<keyword evidence="2" id="KW-0813">Transport</keyword>
<evidence type="ECO:0000256" key="5">
    <source>
        <dbReference type="ARBA" id="ARBA00023136"/>
    </source>
</evidence>
<keyword evidence="9" id="KW-1185">Reference proteome</keyword>
<keyword evidence="4 6" id="KW-1133">Transmembrane helix</keyword>
<evidence type="ECO:0000256" key="4">
    <source>
        <dbReference type="ARBA" id="ARBA00022989"/>
    </source>
</evidence>
<reference evidence="8 9" key="1">
    <citation type="submission" date="2012-06" db="EMBL/GenBank/DDBJ databases">
        <title>Finished chromosome of genome of Microcoleus sp. PCC 7113.</title>
        <authorList>
            <consortium name="US DOE Joint Genome Institute"/>
            <person name="Gugger M."/>
            <person name="Coursin T."/>
            <person name="Rippka R."/>
            <person name="Tandeau De Marsac N."/>
            <person name="Huntemann M."/>
            <person name="Wei C.-L."/>
            <person name="Han J."/>
            <person name="Detter J.C."/>
            <person name="Han C."/>
            <person name="Tapia R."/>
            <person name="Chen A."/>
            <person name="Kyrpides N."/>
            <person name="Mavromatis K."/>
            <person name="Markowitz V."/>
            <person name="Szeto E."/>
            <person name="Ivanova N."/>
            <person name="Pagani I."/>
            <person name="Pati A."/>
            <person name="Goodwin L."/>
            <person name="Nordberg H.P."/>
            <person name="Cantor M.N."/>
            <person name="Hua S.X."/>
            <person name="Woyke T."/>
            <person name="Kerfeld C.A."/>
        </authorList>
    </citation>
    <scope>NUCLEOTIDE SEQUENCE [LARGE SCALE GENOMIC DNA]</scope>
    <source>
        <strain evidence="8 9">PCC 7113</strain>
    </source>
</reference>
<feature type="transmembrane region" description="Helical" evidence="6">
    <location>
        <begin position="215"/>
        <end position="238"/>
    </location>
</feature>
<feature type="transmembrane region" description="Helical" evidence="6">
    <location>
        <begin position="342"/>
        <end position="360"/>
    </location>
</feature>
<comment type="subcellular location">
    <subcellularLocation>
        <location evidence="1">Cell membrane</location>
        <topology evidence="1">Multi-pass membrane protein</topology>
    </subcellularLocation>
</comment>
<dbReference type="InterPro" id="IPR004752">
    <property type="entry name" value="AmpG_permease/AT-1"/>
</dbReference>
<evidence type="ECO:0000256" key="6">
    <source>
        <dbReference type="SAM" id="Phobius"/>
    </source>
</evidence>
<organism evidence="8 9">
    <name type="scientific">Allocoleopsis franciscana PCC 7113</name>
    <dbReference type="NCBI Taxonomy" id="1173027"/>
    <lineage>
        <taxon>Bacteria</taxon>
        <taxon>Bacillati</taxon>
        <taxon>Cyanobacteriota</taxon>
        <taxon>Cyanophyceae</taxon>
        <taxon>Coleofasciculales</taxon>
        <taxon>Coleofasciculaceae</taxon>
        <taxon>Allocoleopsis</taxon>
        <taxon>Allocoleopsis franciscana</taxon>
    </lineage>
</organism>
<evidence type="ECO:0000313" key="8">
    <source>
        <dbReference type="EMBL" id="AFZ18859.1"/>
    </source>
</evidence>
<evidence type="ECO:0000256" key="1">
    <source>
        <dbReference type="ARBA" id="ARBA00004651"/>
    </source>
</evidence>
<gene>
    <name evidence="8" type="ORF">Mic7113_3109</name>
</gene>
<dbReference type="PANTHER" id="PTHR12778:SF10">
    <property type="entry name" value="MAJOR FACILITATOR SUPERFAMILY DOMAIN-CONTAINING PROTEIN 3"/>
    <property type="match status" value="1"/>
</dbReference>
<dbReference type="AlphaFoldDB" id="K9WGE1"/>
<dbReference type="STRING" id="1173027.Mic7113_3109"/>
<dbReference type="InterPro" id="IPR036259">
    <property type="entry name" value="MFS_trans_sf"/>
</dbReference>
<dbReference type="SUPFAM" id="SSF103473">
    <property type="entry name" value="MFS general substrate transporter"/>
    <property type="match status" value="1"/>
</dbReference>
<evidence type="ECO:0000256" key="3">
    <source>
        <dbReference type="ARBA" id="ARBA00022692"/>
    </source>
</evidence>
<keyword evidence="3 6" id="KW-0812">Transmembrane</keyword>
<feature type="transmembrane region" description="Helical" evidence="6">
    <location>
        <begin position="164"/>
        <end position="184"/>
    </location>
</feature>
<evidence type="ECO:0000313" key="9">
    <source>
        <dbReference type="Proteomes" id="UP000010471"/>
    </source>
</evidence>
<dbReference type="eggNOG" id="COG2814">
    <property type="taxonomic scope" value="Bacteria"/>
</dbReference>
<dbReference type="CDD" id="cd17485">
    <property type="entry name" value="MFS_MFSD3"/>
    <property type="match status" value="1"/>
</dbReference>
<protein>
    <submittedName>
        <fullName evidence="8">Arabinose efflux permease family protein</fullName>
    </submittedName>
</protein>